<reference evidence="6" key="1">
    <citation type="submission" date="2019-08" db="EMBL/GenBank/DDBJ databases">
        <authorList>
            <person name="Kucharzyk K."/>
            <person name="Murdoch R.W."/>
            <person name="Higgins S."/>
            <person name="Loffler F."/>
        </authorList>
    </citation>
    <scope>NUCLEOTIDE SEQUENCE</scope>
</reference>
<dbReference type="AlphaFoldDB" id="A0A644YR00"/>
<dbReference type="InterPro" id="IPR037923">
    <property type="entry name" value="HTH-like"/>
</dbReference>
<dbReference type="EMBL" id="VSSQ01005871">
    <property type="protein sequence ID" value="MPM30729.1"/>
    <property type="molecule type" value="Genomic_DNA"/>
</dbReference>
<comment type="caution">
    <text evidence="6">The sequence shown here is derived from an EMBL/GenBank/DDBJ whole genome shotgun (WGS) entry which is preliminary data.</text>
</comment>
<dbReference type="PANTHER" id="PTHR46796">
    <property type="entry name" value="HTH-TYPE TRANSCRIPTIONAL ACTIVATOR RHAS-RELATED"/>
    <property type="match status" value="1"/>
</dbReference>
<dbReference type="Pfam" id="PF02311">
    <property type="entry name" value="AraC_binding"/>
    <property type="match status" value="1"/>
</dbReference>
<dbReference type="PROSITE" id="PS00041">
    <property type="entry name" value="HTH_ARAC_FAMILY_1"/>
    <property type="match status" value="1"/>
</dbReference>
<dbReference type="InterPro" id="IPR009057">
    <property type="entry name" value="Homeodomain-like_sf"/>
</dbReference>
<dbReference type="GO" id="GO:0043565">
    <property type="term" value="F:sequence-specific DNA binding"/>
    <property type="evidence" value="ECO:0007669"/>
    <property type="project" value="InterPro"/>
</dbReference>
<protein>
    <submittedName>
        <fullName evidence="6">HTH-type transcriptional activator RhaR</fullName>
    </submittedName>
</protein>
<dbReference type="Gene3D" id="1.10.10.60">
    <property type="entry name" value="Homeodomain-like"/>
    <property type="match status" value="1"/>
</dbReference>
<evidence type="ECO:0000313" key="6">
    <source>
        <dbReference type="EMBL" id="MPM30729.1"/>
    </source>
</evidence>
<dbReference type="GO" id="GO:0003700">
    <property type="term" value="F:DNA-binding transcription factor activity"/>
    <property type="evidence" value="ECO:0007669"/>
    <property type="project" value="InterPro"/>
</dbReference>
<dbReference type="InterPro" id="IPR050204">
    <property type="entry name" value="AraC_XylS_family_regulators"/>
</dbReference>
<sequence length="279" mass="31947">MNPAGDFIERHLNLHMVGLIDIRKPLPGSERLHRHRFWQINLACAGEIGLWSQHTRQRFCAGDLLVVPPGAPHYLDYSRCGVYRGLTFKFDLTADHTPPDDEFLLVRGDAASRRLIAAVTELCRGFLPQALETPNREFNVPAGGMGHLPLEDMLWGVLRYYYLARAQHRSGGEIFFRLRELIARRNGAPVTVAELAAEAGYSTGHLRVLVRERTGEPTKTFIDKERIAIIRNHLKYTSLNMSELAARLGFCHLLYFNKFFRKYAGLSPLAYRKRCWQEE</sequence>
<dbReference type="SUPFAM" id="SSF51215">
    <property type="entry name" value="Regulatory protein AraC"/>
    <property type="match status" value="1"/>
</dbReference>
<evidence type="ECO:0000256" key="1">
    <source>
        <dbReference type="ARBA" id="ARBA00023015"/>
    </source>
</evidence>
<keyword evidence="3" id="KW-0010">Activator</keyword>
<accession>A0A644YR00</accession>
<keyword evidence="1" id="KW-0805">Transcription regulation</keyword>
<keyword evidence="2" id="KW-0238">DNA-binding</keyword>
<dbReference type="Pfam" id="PF12833">
    <property type="entry name" value="HTH_18"/>
    <property type="match status" value="1"/>
</dbReference>
<feature type="domain" description="HTH araC/xylS-type" evidence="5">
    <location>
        <begin position="176"/>
        <end position="274"/>
    </location>
</feature>
<dbReference type="InterPro" id="IPR018062">
    <property type="entry name" value="HTH_AraC-typ_CS"/>
</dbReference>
<evidence type="ECO:0000256" key="2">
    <source>
        <dbReference type="ARBA" id="ARBA00023125"/>
    </source>
</evidence>
<dbReference type="InterPro" id="IPR014710">
    <property type="entry name" value="RmlC-like_jellyroll"/>
</dbReference>
<dbReference type="InterPro" id="IPR018060">
    <property type="entry name" value="HTH_AraC"/>
</dbReference>
<dbReference type="Gene3D" id="2.60.120.10">
    <property type="entry name" value="Jelly Rolls"/>
    <property type="match status" value="1"/>
</dbReference>
<evidence type="ECO:0000259" key="5">
    <source>
        <dbReference type="PROSITE" id="PS01124"/>
    </source>
</evidence>
<dbReference type="SMART" id="SM00342">
    <property type="entry name" value="HTH_ARAC"/>
    <property type="match status" value="1"/>
</dbReference>
<dbReference type="PROSITE" id="PS01124">
    <property type="entry name" value="HTH_ARAC_FAMILY_2"/>
    <property type="match status" value="1"/>
</dbReference>
<proteinExistence type="predicted"/>
<name>A0A644YR00_9ZZZZ</name>
<evidence type="ECO:0000256" key="3">
    <source>
        <dbReference type="ARBA" id="ARBA00023159"/>
    </source>
</evidence>
<evidence type="ECO:0000256" key="4">
    <source>
        <dbReference type="ARBA" id="ARBA00023163"/>
    </source>
</evidence>
<gene>
    <name evidence="6" type="primary">rhaR_78</name>
    <name evidence="6" type="ORF">SDC9_77279</name>
</gene>
<organism evidence="6">
    <name type="scientific">bioreactor metagenome</name>
    <dbReference type="NCBI Taxonomy" id="1076179"/>
    <lineage>
        <taxon>unclassified sequences</taxon>
        <taxon>metagenomes</taxon>
        <taxon>ecological metagenomes</taxon>
    </lineage>
</organism>
<keyword evidence="4" id="KW-0804">Transcription</keyword>
<dbReference type="InterPro" id="IPR003313">
    <property type="entry name" value="AraC-bd"/>
</dbReference>
<dbReference type="SUPFAM" id="SSF46689">
    <property type="entry name" value="Homeodomain-like"/>
    <property type="match status" value="1"/>
</dbReference>